<comment type="caution">
    <text evidence="3">The sequence shown here is derived from an EMBL/GenBank/DDBJ whole genome shotgun (WGS) entry which is preliminary data.</text>
</comment>
<accession>A0A100XBL8</accession>
<dbReference type="STRING" id="1797.RMCT_0409"/>
<evidence type="ECO:0000313" key="3">
    <source>
        <dbReference type="EMBL" id="GAT13438.1"/>
    </source>
</evidence>
<proteinExistence type="predicted"/>
<dbReference type="Proteomes" id="UP000069654">
    <property type="component" value="Unassembled WGS sequence"/>
</dbReference>
<dbReference type="InterPro" id="IPR045851">
    <property type="entry name" value="AMP-bd_C_sf"/>
</dbReference>
<dbReference type="NCBIfam" id="NF005863">
    <property type="entry name" value="PRK07798.1"/>
    <property type="match status" value="1"/>
</dbReference>
<dbReference type="InterPro" id="IPR000873">
    <property type="entry name" value="AMP-dep_synth/lig_dom"/>
</dbReference>
<dbReference type="PROSITE" id="PS00455">
    <property type="entry name" value="AMP_BINDING"/>
    <property type="match status" value="1"/>
</dbReference>
<organism evidence="3 4">
    <name type="scientific">Mycolicibacterium thermoresistibile</name>
    <name type="common">Mycobacterium thermoresistibile</name>
    <dbReference type="NCBI Taxonomy" id="1797"/>
    <lineage>
        <taxon>Bacteria</taxon>
        <taxon>Bacillati</taxon>
        <taxon>Actinomycetota</taxon>
        <taxon>Actinomycetes</taxon>
        <taxon>Mycobacteriales</taxon>
        <taxon>Mycobacteriaceae</taxon>
        <taxon>Mycolicibacterium</taxon>
    </lineage>
</organism>
<reference evidence="3 4" key="1">
    <citation type="journal article" date="2016" name="Genome Announc.">
        <title>Draft Genome Sequences of Five Rapidly Growing Mycobacterium Species, M. thermoresistibile, M. fortuitum subsp. acetamidolyticum, M. canariasense, M. brisbanense, and M. novocastrense.</title>
        <authorList>
            <person name="Katahira K."/>
            <person name="Ogura Y."/>
            <person name="Gotoh Y."/>
            <person name="Hayashi T."/>
        </authorList>
    </citation>
    <scope>NUCLEOTIDE SEQUENCE [LARGE SCALE GENOMIC DNA]</scope>
    <source>
        <strain evidence="3 4">JCM6362</strain>
    </source>
</reference>
<dbReference type="Pfam" id="PF13193">
    <property type="entry name" value="AMP-binding_C"/>
    <property type="match status" value="1"/>
</dbReference>
<dbReference type="OMA" id="EIGWLAQ"/>
<protein>
    <submittedName>
        <fullName evidence="3">Acyl-CoA synthetase</fullName>
    </submittedName>
</protein>
<dbReference type="CDD" id="cd05924">
    <property type="entry name" value="FACL_like_5"/>
    <property type="match status" value="1"/>
</dbReference>
<reference evidence="4" key="2">
    <citation type="submission" date="2016-02" db="EMBL/GenBank/DDBJ databases">
        <title>Draft genome sequence of five rapidly growing Mycobacterium species.</title>
        <authorList>
            <person name="Katahira K."/>
            <person name="Gotou Y."/>
            <person name="Iida K."/>
            <person name="Ogura Y."/>
            <person name="Hayashi T."/>
        </authorList>
    </citation>
    <scope>NUCLEOTIDE SEQUENCE [LARGE SCALE GENOMIC DNA]</scope>
    <source>
        <strain evidence="4">JCM6362</strain>
    </source>
</reference>
<dbReference type="Gene3D" id="3.30.300.30">
    <property type="match status" value="1"/>
</dbReference>
<evidence type="ECO:0000259" key="2">
    <source>
        <dbReference type="Pfam" id="PF13193"/>
    </source>
</evidence>
<dbReference type="Pfam" id="PF00501">
    <property type="entry name" value="AMP-binding"/>
    <property type="match status" value="1"/>
</dbReference>
<evidence type="ECO:0000313" key="4">
    <source>
        <dbReference type="Proteomes" id="UP000069654"/>
    </source>
</evidence>
<dbReference type="PANTHER" id="PTHR43767">
    <property type="entry name" value="LONG-CHAIN-FATTY-ACID--COA LIGASE"/>
    <property type="match status" value="1"/>
</dbReference>
<dbReference type="InterPro" id="IPR025110">
    <property type="entry name" value="AMP-bd_C"/>
</dbReference>
<dbReference type="EMBL" id="BCTB01000002">
    <property type="protein sequence ID" value="GAT13438.1"/>
    <property type="molecule type" value="Genomic_DNA"/>
</dbReference>
<dbReference type="PANTHER" id="PTHR43767:SF1">
    <property type="entry name" value="NONRIBOSOMAL PEPTIDE SYNTHASE PES1 (EUROFUNG)-RELATED"/>
    <property type="match status" value="1"/>
</dbReference>
<dbReference type="InterPro" id="IPR050237">
    <property type="entry name" value="ATP-dep_AMP-bd_enzyme"/>
</dbReference>
<dbReference type="RefSeq" id="WP_003927437.1">
    <property type="nucleotide sequence ID" value="NZ_BCTB01000002.1"/>
</dbReference>
<dbReference type="SUPFAM" id="SSF56801">
    <property type="entry name" value="Acetyl-CoA synthetase-like"/>
    <property type="match status" value="1"/>
</dbReference>
<gene>
    <name evidence="3" type="ORF">RMCT_0409</name>
</gene>
<name>A0A100XBL8_MYCTH</name>
<feature type="domain" description="AMP-dependent synthetase/ligase" evidence="1">
    <location>
        <begin position="20"/>
        <end position="365"/>
    </location>
</feature>
<dbReference type="AlphaFoldDB" id="A0A100XBL8"/>
<dbReference type="InterPro" id="IPR042099">
    <property type="entry name" value="ANL_N_sf"/>
</dbReference>
<dbReference type="GO" id="GO:0016878">
    <property type="term" value="F:acid-thiol ligase activity"/>
    <property type="evidence" value="ECO:0007669"/>
    <property type="project" value="UniProtKB-ARBA"/>
</dbReference>
<evidence type="ECO:0000259" key="1">
    <source>
        <dbReference type="Pfam" id="PF00501"/>
    </source>
</evidence>
<dbReference type="InterPro" id="IPR020845">
    <property type="entry name" value="AMP-binding_CS"/>
</dbReference>
<sequence length="563" mass="60733">MDPTGKDVHNATTFDLSTVFRTVAQTAPEHPFLVWRDRRLSYGETDARIDGFARYLVSRGLGCHTERAALAGHESGQDHLGLYLRNGNQYLEAMIGSYRARVAPFNVNFRYVDEELVYLLTDARARALVYSAEFAPQVAAIRDRLPDLELLIQVADDSGNALLPGAVDYEEVLRTPEPAGGMPTPSGEDLYILYTGGTTGMPKGVLWRQHDIFISAMGGRPFGSDTAMTSYQELAERARASAGSMGMLMIPPFMHGAAQWAAFNAVTMAGKIVLPDRVDRLHPADALRAAARERVLSIPVVGDAVARPLLEEIETGNHDLSGLVTITNGGAPLSPTVRDRLLKALPHVLVMDAVGASESGAQMSSYTGSGGATATATFQPQPDTAVLAPDLSRMLTPGEGEGWLARRDFIPLGYLGDADKTARTFPTIDGVRWSVPGDRARYLPDGQIELLGRDSVTINSGGEKIFAEEVERAVAAHPAVYDVVVVGRPSERWGQEVVAVVQFAEGASASDEELAAVCRQHIADYKVPKAFIRTAQILRSPAGKADYRWAKRVATGHLQPSGA</sequence>
<dbReference type="OrthoDB" id="3443462at2"/>
<feature type="domain" description="AMP-binding enzyme C-terminal" evidence="2">
    <location>
        <begin position="469"/>
        <end position="544"/>
    </location>
</feature>
<dbReference type="Gene3D" id="3.40.50.12780">
    <property type="entry name" value="N-terminal domain of ligase-like"/>
    <property type="match status" value="1"/>
</dbReference>